<organism evidence="1 2">
    <name type="scientific">Punica granatum</name>
    <name type="common">Pomegranate</name>
    <dbReference type="NCBI Taxonomy" id="22663"/>
    <lineage>
        <taxon>Eukaryota</taxon>
        <taxon>Viridiplantae</taxon>
        <taxon>Streptophyta</taxon>
        <taxon>Embryophyta</taxon>
        <taxon>Tracheophyta</taxon>
        <taxon>Spermatophyta</taxon>
        <taxon>Magnoliopsida</taxon>
        <taxon>eudicotyledons</taxon>
        <taxon>Gunneridae</taxon>
        <taxon>Pentapetalae</taxon>
        <taxon>rosids</taxon>
        <taxon>malvids</taxon>
        <taxon>Myrtales</taxon>
        <taxon>Lythraceae</taxon>
        <taxon>Punica</taxon>
    </lineage>
</organism>
<dbReference type="AlphaFoldDB" id="A0A2I0K0A0"/>
<gene>
    <name evidence="1" type="ORF">CRG98_018087</name>
</gene>
<accession>A0A2I0K0A0</accession>
<protein>
    <recommendedName>
        <fullName evidence="3">Retrotransposon gag domain-containing protein</fullName>
    </recommendedName>
</protein>
<dbReference type="EMBL" id="PGOL01001030">
    <property type="protein sequence ID" value="PKI61503.1"/>
    <property type="molecule type" value="Genomic_DNA"/>
</dbReference>
<dbReference type="PANTHER" id="PTHR37610:SF97">
    <property type="entry name" value="RETROTRANSPOSON GAG DOMAIN-CONTAINING PROTEIN"/>
    <property type="match status" value="1"/>
</dbReference>
<sequence>MLAHPEVDTDSWGSITKLAEGSADEDKWIPCNSMIAARISSSLGKERQLSIACIEEAKALLDDLRERFSQGNETRIYEIKSWICLLKQEGRYVSEYYLKLKGKSQSCSFCDKRETGINHMIMVDLSVITATSPGTPKAPAGISMGNRWIGSRRSRTGSKESNLDSLVVIGRKGSGRAGMGDVAQMVRLIDAAYNASNRQRLVDSRTNTGNTTFYIC</sequence>
<evidence type="ECO:0000313" key="2">
    <source>
        <dbReference type="Proteomes" id="UP000233551"/>
    </source>
</evidence>
<keyword evidence="2" id="KW-1185">Reference proteome</keyword>
<reference evidence="1 2" key="1">
    <citation type="submission" date="2017-11" db="EMBL/GenBank/DDBJ databases">
        <title>De-novo sequencing of pomegranate (Punica granatum L.) genome.</title>
        <authorList>
            <person name="Akparov Z."/>
            <person name="Amiraslanov A."/>
            <person name="Hajiyeva S."/>
            <person name="Abbasov M."/>
            <person name="Kaur K."/>
            <person name="Hamwieh A."/>
            <person name="Solovyev V."/>
            <person name="Salamov A."/>
            <person name="Braich B."/>
            <person name="Kosarev P."/>
            <person name="Mahmoud A."/>
            <person name="Hajiyev E."/>
            <person name="Babayeva S."/>
            <person name="Izzatullayeva V."/>
            <person name="Mammadov A."/>
            <person name="Mammadov A."/>
            <person name="Sharifova S."/>
            <person name="Ojaghi J."/>
            <person name="Eynullazada K."/>
            <person name="Bayramov B."/>
            <person name="Abdulazimova A."/>
            <person name="Shahmuradov I."/>
        </authorList>
    </citation>
    <scope>NUCLEOTIDE SEQUENCE [LARGE SCALE GENOMIC DNA]</scope>
    <source>
        <strain evidence="2">cv. AG2017</strain>
        <tissue evidence="1">Leaf</tissue>
    </source>
</reference>
<evidence type="ECO:0000313" key="1">
    <source>
        <dbReference type="EMBL" id="PKI61503.1"/>
    </source>
</evidence>
<proteinExistence type="predicted"/>
<dbReference type="Proteomes" id="UP000233551">
    <property type="component" value="Unassembled WGS sequence"/>
</dbReference>
<name>A0A2I0K0A0_PUNGR</name>
<evidence type="ECO:0008006" key="3">
    <source>
        <dbReference type="Google" id="ProtNLM"/>
    </source>
</evidence>
<comment type="caution">
    <text evidence="1">The sequence shown here is derived from an EMBL/GenBank/DDBJ whole genome shotgun (WGS) entry which is preliminary data.</text>
</comment>
<dbReference type="PANTHER" id="PTHR37610">
    <property type="entry name" value="CCHC-TYPE DOMAIN-CONTAINING PROTEIN"/>
    <property type="match status" value="1"/>
</dbReference>